<dbReference type="RefSeq" id="WP_127748031.1">
    <property type="nucleotide sequence ID" value="NZ_CP033219.1"/>
</dbReference>
<feature type="transmembrane region" description="Helical" evidence="3">
    <location>
        <begin position="272"/>
        <end position="296"/>
    </location>
</feature>
<dbReference type="PANTHER" id="PTHR30576">
    <property type="entry name" value="COLANIC BIOSYNTHESIS UDP-GLUCOSE LIPID CARRIER TRANSFERASE"/>
    <property type="match status" value="1"/>
</dbReference>
<name>A0A3T0N0E7_9RHOB</name>
<proteinExistence type="inferred from homology"/>
<dbReference type="InterPro" id="IPR003362">
    <property type="entry name" value="Bact_transf"/>
</dbReference>
<dbReference type="EMBL" id="CP033219">
    <property type="protein sequence ID" value="AZV77475.1"/>
    <property type="molecule type" value="Genomic_DNA"/>
</dbReference>
<keyword evidence="6" id="KW-1185">Reference proteome</keyword>
<dbReference type="CDD" id="cd06533">
    <property type="entry name" value="Glyco_transf_WecG_TagA"/>
    <property type="match status" value="1"/>
</dbReference>
<keyword evidence="3" id="KW-1133">Transmembrane helix</keyword>
<protein>
    <submittedName>
        <fullName evidence="5">WecB/TagA/CpsF family glycosyltransferase</fullName>
    </submittedName>
</protein>
<dbReference type="KEGG" id="sedi:EBB79_05930"/>
<evidence type="ECO:0000256" key="3">
    <source>
        <dbReference type="SAM" id="Phobius"/>
    </source>
</evidence>
<dbReference type="Pfam" id="PF02397">
    <property type="entry name" value="Bac_transf"/>
    <property type="match status" value="1"/>
</dbReference>
<accession>A0A3T0N0E7</accession>
<evidence type="ECO:0000256" key="1">
    <source>
        <dbReference type="ARBA" id="ARBA00006464"/>
    </source>
</evidence>
<dbReference type="PANTHER" id="PTHR30576:SF10">
    <property type="entry name" value="SLL5057 PROTEIN"/>
    <property type="match status" value="1"/>
</dbReference>
<evidence type="ECO:0000259" key="4">
    <source>
        <dbReference type="Pfam" id="PF02397"/>
    </source>
</evidence>
<organism evidence="5 6">
    <name type="scientific">Parasedimentitalea marina</name>
    <dbReference type="NCBI Taxonomy" id="2483033"/>
    <lineage>
        <taxon>Bacteria</taxon>
        <taxon>Pseudomonadati</taxon>
        <taxon>Pseudomonadota</taxon>
        <taxon>Alphaproteobacteria</taxon>
        <taxon>Rhodobacterales</taxon>
        <taxon>Paracoccaceae</taxon>
        <taxon>Parasedimentitalea</taxon>
    </lineage>
</organism>
<dbReference type="AlphaFoldDB" id="A0A3T0N0E7"/>
<dbReference type="OrthoDB" id="9808602at2"/>
<feature type="domain" description="Bacterial sugar transferase" evidence="4">
    <location>
        <begin position="270"/>
        <end position="458"/>
    </location>
</feature>
<dbReference type="GO" id="GO:0016780">
    <property type="term" value="F:phosphotransferase activity, for other substituted phosphate groups"/>
    <property type="evidence" value="ECO:0007669"/>
    <property type="project" value="TreeGrafter"/>
</dbReference>
<reference evidence="5 6" key="1">
    <citation type="submission" date="2018-10" db="EMBL/GenBank/DDBJ databases">
        <title>Parasedimentitalea marina sp. nov., a psychrophilic bacterium isolated from deep seawater of the New Britain Trench.</title>
        <authorList>
            <person name="Cao J."/>
        </authorList>
    </citation>
    <scope>NUCLEOTIDE SEQUENCE [LARGE SCALE GENOMIC DNA]</scope>
    <source>
        <strain evidence="5 6">W43</strain>
    </source>
</reference>
<evidence type="ECO:0000313" key="5">
    <source>
        <dbReference type="EMBL" id="AZV77475.1"/>
    </source>
</evidence>
<comment type="similarity">
    <text evidence="1">Belongs to the bacterial sugar transferase family.</text>
</comment>
<dbReference type="GO" id="GO:0000271">
    <property type="term" value="P:polysaccharide biosynthetic process"/>
    <property type="evidence" value="ECO:0007669"/>
    <property type="project" value="UniProtKB-KW"/>
</dbReference>
<keyword evidence="3" id="KW-0472">Membrane</keyword>
<evidence type="ECO:0000256" key="2">
    <source>
        <dbReference type="ARBA" id="ARBA00023169"/>
    </source>
</evidence>
<keyword evidence="3" id="KW-0812">Transmembrane</keyword>
<sequence length="463" mass="50918">MQHQSISFDTFFAQGATPVFPKLDRRAVMNVEVVDATPQAAINNLLQPGKRTVFFLNAHCANMRAVKSDYATALDRADLVLPDGIGVELAARMQGDGLMANLNGTDLLPPLLKAAAKQGKSVFLFGARPGTAEKAAKHLGSMIPGLRIAGTLDGFKDAANAQDAINTINGSGADILLVAMGVPLQELWLDRFGPDLRPDLKMAVGGLFDFWAGNVKRAPLCVRQAKCEWVWRLAMEPTRLAKRYILGNFTFLFRAARHALHTRSKYAIHKRLLDVVLSTVALVALFPLLLLIGAAIRLESPGAAIFSQKRVGRNGKQFTLYKFRSMHVDAAERRKDLLSASDRDGICFKARNDPRVTKVGRILRRFSLDELPQIVNILTGKMSIVGPRPALPEEVEAYSKRALRRLSVKPGLTGIWQVSGRADVDFDRMVDMDIAYTRSRSILLDLALIAVTFQAVFKGRGAY</sequence>
<dbReference type="InterPro" id="IPR004629">
    <property type="entry name" value="WecG_TagA_CpsF"/>
</dbReference>
<keyword evidence="5" id="KW-0808">Transferase</keyword>
<gene>
    <name evidence="5" type="ORF">EBB79_05930</name>
</gene>
<dbReference type="Pfam" id="PF03808">
    <property type="entry name" value="Glyco_tran_WecG"/>
    <property type="match status" value="1"/>
</dbReference>
<dbReference type="NCBIfam" id="TIGR00696">
    <property type="entry name" value="wecG_tagA_cpsF"/>
    <property type="match status" value="1"/>
</dbReference>
<keyword evidence="2" id="KW-0270">Exopolysaccharide synthesis</keyword>
<evidence type="ECO:0000313" key="6">
    <source>
        <dbReference type="Proteomes" id="UP000283063"/>
    </source>
</evidence>
<dbReference type="Proteomes" id="UP000283063">
    <property type="component" value="Chromosome"/>
</dbReference>